<comment type="caution">
    <text evidence="1">The sequence shown here is derived from an EMBL/GenBank/DDBJ whole genome shotgun (WGS) entry which is preliminary data.</text>
</comment>
<reference evidence="1" key="2">
    <citation type="journal article" date="2014" name="ISME J.">
        <title>Microbial stratification in low pH oxic and suboxic macroscopic growths along an acid mine drainage.</title>
        <authorList>
            <person name="Mendez-Garcia C."/>
            <person name="Mesa V."/>
            <person name="Sprenger R.R."/>
            <person name="Richter M."/>
            <person name="Diez M.S."/>
            <person name="Solano J."/>
            <person name="Bargiela R."/>
            <person name="Golyshina O.V."/>
            <person name="Manteca A."/>
            <person name="Ramos J.L."/>
            <person name="Gallego J.R."/>
            <person name="Llorente I."/>
            <person name="Martins Dos Santos V.A."/>
            <person name="Jensen O.N."/>
            <person name="Pelaez A.I."/>
            <person name="Sanchez J."/>
            <person name="Ferrer M."/>
        </authorList>
    </citation>
    <scope>NUCLEOTIDE SEQUENCE</scope>
</reference>
<organism evidence="1">
    <name type="scientific">mine drainage metagenome</name>
    <dbReference type="NCBI Taxonomy" id="410659"/>
    <lineage>
        <taxon>unclassified sequences</taxon>
        <taxon>metagenomes</taxon>
        <taxon>ecological metagenomes</taxon>
    </lineage>
</organism>
<accession>T0YFG3</accession>
<sequence length="133" mass="14290">GVRNRAAIVGWLAVVCEQTGRQLEAREFRGRAKELERRARRLQRRARPITISHEINLPAGSNNAAVVRQSTTLKFGGEGLPLDQLPEALAGLGTPALGKPAEATGVARNAPCPCGSGRKFKRCCGKDRAGDYT</sequence>
<name>T0YFG3_9ZZZZ</name>
<dbReference type="AlphaFoldDB" id="T0YFG3"/>
<protein>
    <submittedName>
        <fullName evidence="1">SEC-C motif domain protein</fullName>
    </submittedName>
</protein>
<dbReference type="Gene3D" id="3.10.450.50">
    <property type="match status" value="1"/>
</dbReference>
<reference evidence="1" key="1">
    <citation type="submission" date="2013-08" db="EMBL/GenBank/DDBJ databases">
        <authorList>
            <person name="Mendez C."/>
            <person name="Richter M."/>
            <person name="Ferrer M."/>
            <person name="Sanchez J."/>
        </authorList>
    </citation>
    <scope>NUCLEOTIDE SEQUENCE</scope>
</reference>
<evidence type="ECO:0000313" key="1">
    <source>
        <dbReference type="EMBL" id="EQD34131.1"/>
    </source>
</evidence>
<gene>
    <name evidence="1" type="ORF">B1A_18839</name>
</gene>
<dbReference type="EMBL" id="AUZX01013899">
    <property type="protein sequence ID" value="EQD34131.1"/>
    <property type="molecule type" value="Genomic_DNA"/>
</dbReference>
<proteinExistence type="predicted"/>
<dbReference type="InterPro" id="IPR004027">
    <property type="entry name" value="SEC_C_motif"/>
</dbReference>
<dbReference type="Pfam" id="PF02810">
    <property type="entry name" value="SEC-C"/>
    <property type="match status" value="1"/>
</dbReference>
<dbReference type="SUPFAM" id="SSF103642">
    <property type="entry name" value="Sec-C motif"/>
    <property type="match status" value="1"/>
</dbReference>
<feature type="non-terminal residue" evidence="1">
    <location>
        <position position="1"/>
    </location>
</feature>